<dbReference type="GO" id="GO:0010468">
    <property type="term" value="P:regulation of gene expression"/>
    <property type="evidence" value="ECO:0007669"/>
    <property type="project" value="UniProtKB-ARBA"/>
</dbReference>
<dbReference type="GO" id="GO:0005737">
    <property type="term" value="C:cytoplasm"/>
    <property type="evidence" value="ECO:0007669"/>
    <property type="project" value="UniProtKB-SubCell"/>
</dbReference>
<proteinExistence type="predicted"/>
<organism evidence="10 11">
    <name type="scientific">Microctonus hyperodae</name>
    <name type="common">Parasitoid wasp</name>
    <dbReference type="NCBI Taxonomy" id="165561"/>
    <lineage>
        <taxon>Eukaryota</taxon>
        <taxon>Metazoa</taxon>
        <taxon>Ecdysozoa</taxon>
        <taxon>Arthropoda</taxon>
        <taxon>Hexapoda</taxon>
        <taxon>Insecta</taxon>
        <taxon>Pterygota</taxon>
        <taxon>Neoptera</taxon>
        <taxon>Endopterygota</taxon>
        <taxon>Hymenoptera</taxon>
        <taxon>Apocrita</taxon>
        <taxon>Ichneumonoidea</taxon>
        <taxon>Braconidae</taxon>
        <taxon>Euphorinae</taxon>
        <taxon>Microctonus</taxon>
    </lineage>
</organism>
<keyword evidence="2" id="KW-0963">Cytoplasm</keyword>
<feature type="compositionally biased region" description="Low complexity" evidence="6">
    <location>
        <begin position="120"/>
        <end position="133"/>
    </location>
</feature>
<dbReference type="InterPro" id="IPR002999">
    <property type="entry name" value="Tudor"/>
</dbReference>
<reference evidence="10" key="1">
    <citation type="journal article" date="2023" name="bioRxiv">
        <title>Scaffold-level genome assemblies of two parasitoid biocontrol wasps reveal the parthenogenesis mechanism and an associated novel virus.</title>
        <authorList>
            <person name="Inwood S."/>
            <person name="Skelly J."/>
            <person name="Guhlin J."/>
            <person name="Harrop T."/>
            <person name="Goldson S."/>
            <person name="Dearden P."/>
        </authorList>
    </citation>
    <scope>NUCLEOTIDE SEQUENCE</scope>
    <source>
        <strain evidence="10">Lincoln</strain>
        <tissue evidence="10">Whole body</tissue>
    </source>
</reference>
<accession>A0AA39G394</accession>
<sequence length="1114" mass="125531">MSDLDEVISLIRSCLLTSKGSTAIENLNRDYKQLEGENIPFRRLGFNALHELINKVPGIRVYRRGEALLVEVIPTAETAHIASMVAKQKSKSSKRKKPVNRNFTRFRRPNISTSGNFKGSYSLSISSSSRPTSGPVNQRVNSKPMNNTSTRPNLQPIRRQQSSTSLPPSVNLPKLMDLQLPTVTSNSTNNRTVKNACSPPLNLPSPPVNRELNGKTVSHVNSPPLSQSTPQSRVNLSERLVRPLPLPLPTPNSTRSVREKSNIERRVTFSPVEVKNNPAPPYVAPLRPAPSPKVTLLPTPPISPQLNDPRDELMNLIKLLKLPKPEYKIFQHSKQNKINAKLCSVTVGPKKYSSYPAEAKSEEEAEKLAAVQAVLDLHKSHGPLVQLRVTSDVEVIKQRLIAIVDVHNGVLIEQLPIYYKEKHNETLPDSWINIVEDCPKDLTLEKNGVNNSFIIWRYNAAIHKAKEQPPSPRLEKVPSFIGDAVPTSIILPTDDLWPVYVQNVVNSSEIWVVINDDNYNNRLVAMTTEMLNPKLEPKLPASSIEIGRFYVIKEDESWYRVRVDNINNAKNHADIFYIDTGDYETVAFNQLYPLDKRFCDVAAQAIKLSLIDLEEFADCDKVTNITEELLLYQPFYVSVKNRESMGDDFLLNVTFYDTSGVDDVNINDLILQKFLSISETLGLTNEGRVIEVYLSHIDLNGDVYVQMKLEGLKIIATLINRLISPSLHVELLKEAAVHDNNIDMNEVYLVKCPDGNWLRSKVLEYSSERKLKMLLIDFGGTVIVDNTQLLRLQPLSPVLENYPPQAYKVQLNNIEKTNFNEQMMNRLLELAPRNERLLCKIIKSAKVPIVELFKRSQPDNVLISINNTLSLIPEIDRNIEDGNNNVKPKKRLERSMSRCNSIDQDGGLKCLRRPPIPEIGEVFDVHVTGLAANPSNFIVQPYADIGLLSKMMLELQTSCGEYVGPMLTGDSLRVGKLCAAKYNDGWYRASINGIIDSQTVVVYLCDYGDMTPTSTEHLQPLKKQFTELPYQGIKARLYGIEPINVDWTPHTCTRFQDLVANRDFASIVRHVEKDDTSPTESILSLELIDVSTPEDIKIHEKLVNENRAILTVNE</sequence>
<evidence type="ECO:0000313" key="11">
    <source>
        <dbReference type="Proteomes" id="UP001168972"/>
    </source>
</evidence>
<keyword evidence="3" id="KW-0677">Repeat</keyword>
<evidence type="ECO:0000259" key="7">
    <source>
        <dbReference type="PROSITE" id="PS50137"/>
    </source>
</evidence>
<evidence type="ECO:0000259" key="9">
    <source>
        <dbReference type="PROSITE" id="PS51644"/>
    </source>
</evidence>
<feature type="domain" description="Tudor" evidence="8">
    <location>
        <begin position="971"/>
        <end position="1028"/>
    </location>
</feature>
<feature type="compositionally biased region" description="Polar residues" evidence="6">
    <location>
        <begin position="134"/>
        <end position="168"/>
    </location>
</feature>
<dbReference type="PANTHER" id="PTHR22948:SF77">
    <property type="entry name" value="SERINE_THREONINE-PROTEIN KINASE 31-LIKE ISOFORM X1"/>
    <property type="match status" value="1"/>
</dbReference>
<feature type="compositionally biased region" description="Polar residues" evidence="6">
    <location>
        <begin position="110"/>
        <end position="119"/>
    </location>
</feature>
<evidence type="ECO:0000259" key="8">
    <source>
        <dbReference type="PROSITE" id="PS50304"/>
    </source>
</evidence>
<evidence type="ECO:0000256" key="6">
    <source>
        <dbReference type="SAM" id="MobiDB-lite"/>
    </source>
</evidence>
<evidence type="ECO:0000256" key="2">
    <source>
        <dbReference type="ARBA" id="ARBA00022490"/>
    </source>
</evidence>
<dbReference type="PROSITE" id="PS50137">
    <property type="entry name" value="DS_RBD"/>
    <property type="match status" value="1"/>
</dbReference>
<dbReference type="PROSITE" id="PS51644">
    <property type="entry name" value="HTH_OST"/>
    <property type="match status" value="1"/>
</dbReference>
<dbReference type="AlphaFoldDB" id="A0AA39G394"/>
<dbReference type="CDD" id="cd20379">
    <property type="entry name" value="Tudor_dTUD-like"/>
    <property type="match status" value="2"/>
</dbReference>
<feature type="compositionally biased region" description="Polar residues" evidence="6">
    <location>
        <begin position="215"/>
        <end position="235"/>
    </location>
</feature>
<dbReference type="InterPro" id="IPR050621">
    <property type="entry name" value="Tudor_domain_containing"/>
</dbReference>
<feature type="compositionally biased region" description="Basic residues" evidence="6">
    <location>
        <begin position="88"/>
        <end position="108"/>
    </location>
</feature>
<reference evidence="10" key="2">
    <citation type="submission" date="2023-03" db="EMBL/GenBank/DDBJ databases">
        <authorList>
            <person name="Inwood S.N."/>
            <person name="Skelly J.G."/>
            <person name="Guhlin J."/>
            <person name="Harrop T.W.R."/>
            <person name="Goldson S.G."/>
            <person name="Dearden P.K."/>
        </authorList>
    </citation>
    <scope>NUCLEOTIDE SEQUENCE</scope>
    <source>
        <strain evidence="10">Lincoln</strain>
        <tissue evidence="10">Whole body</tissue>
    </source>
</reference>
<protein>
    <recommendedName>
        <fullName evidence="12">Tudor domain-containing protein 7</fullName>
    </recommendedName>
</protein>
<dbReference type="SUPFAM" id="SSF54768">
    <property type="entry name" value="dsRNA-binding domain-like"/>
    <property type="match status" value="1"/>
</dbReference>
<feature type="region of interest" description="Disordered" evidence="6">
    <location>
        <begin position="84"/>
        <end position="259"/>
    </location>
</feature>
<evidence type="ECO:0000256" key="3">
    <source>
        <dbReference type="ARBA" id="ARBA00022737"/>
    </source>
</evidence>
<dbReference type="Gene3D" id="2.40.50.90">
    <property type="match status" value="3"/>
</dbReference>
<dbReference type="PROSITE" id="PS50304">
    <property type="entry name" value="TUDOR"/>
    <property type="match status" value="2"/>
</dbReference>
<keyword evidence="4" id="KW-0221">Differentiation</keyword>
<dbReference type="Gene3D" id="2.30.30.140">
    <property type="match status" value="3"/>
</dbReference>
<dbReference type="InterPro" id="IPR035437">
    <property type="entry name" value="SNase_OB-fold_sf"/>
</dbReference>
<dbReference type="GO" id="GO:0007283">
    <property type="term" value="P:spermatogenesis"/>
    <property type="evidence" value="ECO:0007669"/>
    <property type="project" value="UniProtKB-KW"/>
</dbReference>
<dbReference type="PANTHER" id="PTHR22948">
    <property type="entry name" value="TUDOR DOMAIN CONTAINING PROTEIN"/>
    <property type="match status" value="1"/>
</dbReference>
<dbReference type="CDD" id="cd09972">
    <property type="entry name" value="LOTUS_TDRD_OSKAR"/>
    <property type="match status" value="1"/>
</dbReference>
<feature type="domain" description="HTH OST-type" evidence="9">
    <location>
        <begin position="3"/>
        <end position="76"/>
    </location>
</feature>
<feature type="domain" description="DRBM" evidence="7">
    <location>
        <begin position="308"/>
        <end position="379"/>
    </location>
</feature>
<dbReference type="Pfam" id="PF12872">
    <property type="entry name" value="OST-HTH"/>
    <property type="match status" value="1"/>
</dbReference>
<evidence type="ECO:0000256" key="4">
    <source>
        <dbReference type="ARBA" id="ARBA00022871"/>
    </source>
</evidence>
<name>A0AA39G394_MICHY</name>
<dbReference type="EMBL" id="JAQQBR010000003">
    <property type="protein sequence ID" value="KAK0180290.1"/>
    <property type="molecule type" value="Genomic_DNA"/>
</dbReference>
<dbReference type="InterPro" id="IPR041966">
    <property type="entry name" value="LOTUS-like"/>
</dbReference>
<dbReference type="SMART" id="SM00333">
    <property type="entry name" value="TUDOR"/>
    <property type="match status" value="3"/>
</dbReference>
<keyword evidence="5" id="KW-0694">RNA-binding</keyword>
<feature type="compositionally biased region" description="Low complexity" evidence="6">
    <location>
        <begin position="182"/>
        <end position="200"/>
    </location>
</feature>
<evidence type="ECO:0000256" key="5">
    <source>
        <dbReference type="PROSITE-ProRule" id="PRU00266"/>
    </source>
</evidence>
<dbReference type="InterPro" id="IPR025605">
    <property type="entry name" value="OST-HTH/LOTUS_dom"/>
</dbReference>
<dbReference type="SUPFAM" id="SSF63748">
    <property type="entry name" value="Tudor/PWWP/MBT"/>
    <property type="match status" value="3"/>
</dbReference>
<dbReference type="Gene3D" id="3.30.420.610">
    <property type="entry name" value="LOTUS domain-like"/>
    <property type="match status" value="2"/>
</dbReference>
<keyword evidence="11" id="KW-1185">Reference proteome</keyword>
<evidence type="ECO:0008006" key="12">
    <source>
        <dbReference type="Google" id="ProtNLM"/>
    </source>
</evidence>
<dbReference type="GO" id="GO:0003723">
    <property type="term" value="F:RNA binding"/>
    <property type="evidence" value="ECO:0007669"/>
    <property type="project" value="UniProtKB-UniRule"/>
</dbReference>
<evidence type="ECO:0000313" key="10">
    <source>
        <dbReference type="EMBL" id="KAK0180290.1"/>
    </source>
</evidence>
<comment type="subcellular location">
    <subcellularLocation>
        <location evidence="1">Cytoplasm</location>
    </subcellularLocation>
</comment>
<evidence type="ECO:0000256" key="1">
    <source>
        <dbReference type="ARBA" id="ARBA00004496"/>
    </source>
</evidence>
<comment type="caution">
    <text evidence="10">The sequence shown here is derived from an EMBL/GenBank/DDBJ whole genome shotgun (WGS) entry which is preliminary data.</text>
</comment>
<keyword evidence="4" id="KW-0744">Spermatogenesis</keyword>
<feature type="domain" description="Tudor" evidence="8">
    <location>
        <begin position="543"/>
        <end position="601"/>
    </location>
</feature>
<dbReference type="GO" id="GO:0030154">
    <property type="term" value="P:cell differentiation"/>
    <property type="evidence" value="ECO:0007669"/>
    <property type="project" value="UniProtKB-ARBA"/>
</dbReference>
<dbReference type="Pfam" id="PF00567">
    <property type="entry name" value="TUDOR"/>
    <property type="match status" value="3"/>
</dbReference>
<dbReference type="InterPro" id="IPR014720">
    <property type="entry name" value="dsRBD_dom"/>
</dbReference>
<dbReference type="Proteomes" id="UP001168972">
    <property type="component" value="Unassembled WGS sequence"/>
</dbReference>
<gene>
    <name evidence="10" type="ORF">PV327_005950</name>
</gene>